<feature type="coiled-coil region" evidence="2">
    <location>
        <begin position="280"/>
        <end position="307"/>
    </location>
</feature>
<evidence type="ECO:0000259" key="5">
    <source>
        <dbReference type="Pfam" id="PF14915"/>
    </source>
</evidence>
<name>A0A8C5MPL7_9ANUR</name>
<dbReference type="InterPro" id="IPR021885">
    <property type="entry name" value="DUF3496"/>
</dbReference>
<feature type="coiled-coil region" evidence="2">
    <location>
        <begin position="44"/>
        <end position="99"/>
    </location>
</feature>
<evidence type="ECO:0000256" key="3">
    <source>
        <dbReference type="SAM" id="MobiDB-lite"/>
    </source>
</evidence>
<evidence type="ECO:0000256" key="2">
    <source>
        <dbReference type="SAM" id="Coils"/>
    </source>
</evidence>
<dbReference type="PANTHER" id="PTHR22245:SF3">
    <property type="entry name" value="COILED-COIL DOMAIN-CONTAINING PROTEIN 144A-RELATED"/>
    <property type="match status" value="1"/>
</dbReference>
<accession>A0A8C5MPL7</accession>
<proteinExistence type="predicted"/>
<keyword evidence="7" id="KW-1185">Reference proteome</keyword>
<sequence>SQKRPFDPDLNRIDYKVQRGDFLSPDEILKTTLGHTCRQSRFMLKQEEEKRKSAEMLYDKGRDQLRKKEDQCCKEMEEKQQLEMALRNMEREERHEAQRLLSQERNARALQEDFLNNLRRKNEEEEAARIIMTKTAEVTYPFSLLNMCTIRLTISRFDRSLPSPLLSITLERESMRHKQLESRNRELQDELYSMALSHKKQERHEKGRRHLEDEVTDLKRHLDSSKMDQSTMESFKREIEEKGRQEVRQKLEDVNLFLQTQAAAQDSLEQIRAATDASLRSQLESRIQDLETELHKIKSAQKESECQKESSQTELDRFKELYAEEMKMRKSLAGKLERCPLACICCHLRGYSESTGILVLSRLASLIRRPCGEFSIHRRVPRSALNGSTDQFAECSQRSSKRLKSADERR</sequence>
<evidence type="ECO:0000259" key="4">
    <source>
        <dbReference type="Pfam" id="PF12001"/>
    </source>
</evidence>
<evidence type="ECO:0000313" key="7">
    <source>
        <dbReference type="Proteomes" id="UP000694569"/>
    </source>
</evidence>
<dbReference type="AlphaFoldDB" id="A0A8C5MPL7"/>
<dbReference type="Pfam" id="PF12001">
    <property type="entry name" value="DUF3496"/>
    <property type="match status" value="1"/>
</dbReference>
<dbReference type="Ensembl" id="ENSLLET00000015651.1">
    <property type="protein sequence ID" value="ENSLLEP00000015071.1"/>
    <property type="gene ID" value="ENSLLEG00000009520.1"/>
</dbReference>
<dbReference type="InterPro" id="IPR040118">
    <property type="entry name" value="C144A/B/C"/>
</dbReference>
<dbReference type="Pfam" id="PF14915">
    <property type="entry name" value="CCDC144C"/>
    <property type="match status" value="1"/>
</dbReference>
<organism evidence="6 7">
    <name type="scientific">Leptobrachium leishanense</name>
    <name type="common">Leishan spiny toad</name>
    <dbReference type="NCBI Taxonomy" id="445787"/>
    <lineage>
        <taxon>Eukaryota</taxon>
        <taxon>Metazoa</taxon>
        <taxon>Chordata</taxon>
        <taxon>Craniata</taxon>
        <taxon>Vertebrata</taxon>
        <taxon>Euteleostomi</taxon>
        <taxon>Amphibia</taxon>
        <taxon>Batrachia</taxon>
        <taxon>Anura</taxon>
        <taxon>Pelobatoidea</taxon>
        <taxon>Megophryidae</taxon>
        <taxon>Leptobrachium</taxon>
    </lineage>
</organism>
<feature type="domain" description="CCDC144C-like coiled-coil" evidence="5">
    <location>
        <begin position="42"/>
        <end position="134"/>
    </location>
</feature>
<feature type="compositionally biased region" description="Basic and acidic residues" evidence="3">
    <location>
        <begin position="202"/>
        <end position="226"/>
    </location>
</feature>
<keyword evidence="1 2" id="KW-0175">Coiled coil</keyword>
<dbReference type="Proteomes" id="UP000694569">
    <property type="component" value="Unplaced"/>
</dbReference>
<reference evidence="6" key="2">
    <citation type="submission" date="2025-09" db="UniProtKB">
        <authorList>
            <consortium name="Ensembl"/>
        </authorList>
    </citation>
    <scope>IDENTIFICATION</scope>
</reference>
<protein>
    <submittedName>
        <fullName evidence="6">Uncharacterized protein</fullName>
    </submittedName>
</protein>
<dbReference type="PANTHER" id="PTHR22245">
    <property type="entry name" value="COILED-COIL DOMAIN-CONTAINING PROTEIN 144A-RELATED"/>
    <property type="match status" value="1"/>
</dbReference>
<evidence type="ECO:0000256" key="1">
    <source>
        <dbReference type="ARBA" id="ARBA00023054"/>
    </source>
</evidence>
<reference evidence="6" key="1">
    <citation type="submission" date="2025-08" db="UniProtKB">
        <authorList>
            <consortium name="Ensembl"/>
        </authorList>
    </citation>
    <scope>IDENTIFICATION</scope>
</reference>
<dbReference type="GeneTree" id="ENSGT00940000163982"/>
<feature type="region of interest" description="Disordered" evidence="3">
    <location>
        <begin position="197"/>
        <end position="232"/>
    </location>
</feature>
<dbReference type="InterPro" id="IPR039497">
    <property type="entry name" value="CC144C-like_CC_dom"/>
</dbReference>
<evidence type="ECO:0000313" key="6">
    <source>
        <dbReference type="Ensembl" id="ENSLLEP00000015071.1"/>
    </source>
</evidence>
<feature type="domain" description="DUF3496" evidence="4">
    <location>
        <begin position="280"/>
        <end position="338"/>
    </location>
</feature>